<dbReference type="HOGENOM" id="CLU_037125_2_0_9"/>
<dbReference type="KEGG" id="bmeg:BG04_2247"/>
<dbReference type="Pfam" id="PF07435">
    <property type="entry name" value="YycH"/>
    <property type="match status" value="1"/>
</dbReference>
<dbReference type="AlphaFoldDB" id="A0A0B6A5J7"/>
<gene>
    <name evidence="2" type="ORF">BG04_2247</name>
</gene>
<dbReference type="RefSeq" id="WP_028409756.1">
    <property type="nucleotide sequence ID" value="NZ_CP009920.1"/>
</dbReference>
<dbReference type="Proteomes" id="UP000031829">
    <property type="component" value="Chromosome"/>
</dbReference>
<protein>
    <submittedName>
        <fullName evidence="2">YycH family protein</fullName>
    </submittedName>
</protein>
<dbReference type="InterPro" id="IPR009996">
    <property type="entry name" value="YycH"/>
</dbReference>
<organism evidence="2 3">
    <name type="scientific">Priestia megaterium (strain ATCC 14581 / DSM 32 / CCUG 1817 / JCM 2506 / NBRC 15308 / NCIMB 9376 / NCTC 10342 / NRRL B-14308 / VKM B-512 / Ford 19)</name>
    <name type="common">Bacillus megaterium</name>
    <dbReference type="NCBI Taxonomy" id="1348623"/>
    <lineage>
        <taxon>Bacteria</taxon>
        <taxon>Bacillati</taxon>
        <taxon>Bacillota</taxon>
        <taxon>Bacilli</taxon>
        <taxon>Bacillales</taxon>
        <taxon>Bacillaceae</taxon>
        <taxon>Priestia</taxon>
    </lineage>
</organism>
<evidence type="ECO:0000313" key="2">
    <source>
        <dbReference type="EMBL" id="AJI20230.1"/>
    </source>
</evidence>
<evidence type="ECO:0000313" key="3">
    <source>
        <dbReference type="Proteomes" id="UP000031829"/>
    </source>
</evidence>
<proteinExistence type="predicted"/>
<dbReference type="GeneID" id="93645712"/>
<dbReference type="Gene3D" id="3.30.310.160">
    <property type="entry name" value="YycH protein, domain 2"/>
    <property type="match status" value="1"/>
</dbReference>
<dbReference type="EMBL" id="CP009920">
    <property type="protein sequence ID" value="AJI20230.1"/>
    <property type="molecule type" value="Genomic_DNA"/>
</dbReference>
<sequence>MGMRYEHIKTAILVVLVASSLIMTYHIWTYQPSYKVISKNQHLQEVEVSSKSKIEDHILPTEVLYHRNDNHYMSHDEDDVNKWVNEMKKWKFSNVTDVSDAISPDGFLNYVHGSNSIEVLYPDALPLKTFQQLFSFSQTSLPNQTFDRVLIKIKRTPSFFVSVYLVNYEQKKIYSVTVKNLAKDDIKELEDKMKRTYAPSFVYKENKNRYIFLPENNITMNSEVYYTSMRHLDIEKYKEALFNNPDYARKETSTNRDVYTEGTKVINVNTKTDVMEYVNLVNSTTEVMEDYNLINRSFSFVNDHGGWTESNYRFNSWNRITKEISYRYYKDNYPVYSNQGMTEIYQRWGNAEILNYRRPLYRFVRVQDSSVEKLQSSQKVIQLIEKHQNFDPNLLKDISIGYQLEEVSQQPKTGEKTVEFNSNSVKLVPSWFYYYNSKWYRIAPPTEGGDNDGLE</sequence>
<dbReference type="Gene3D" id="3.10.450.310">
    <property type="match status" value="1"/>
</dbReference>
<feature type="domain" description="Regulatory protein YycH" evidence="1">
    <location>
        <begin position="6"/>
        <end position="455"/>
    </location>
</feature>
<reference evidence="2 3" key="1">
    <citation type="journal article" date="2015" name="Genome Announc.">
        <title>Complete genome sequences for 35 biothreat assay-relevant bacillus species.</title>
        <authorList>
            <person name="Johnson S.L."/>
            <person name="Daligault H.E."/>
            <person name="Davenport K.W."/>
            <person name="Jaissle J."/>
            <person name="Frey K.G."/>
            <person name="Ladner J.T."/>
            <person name="Broomall S.M."/>
            <person name="Bishop-Lilly K.A."/>
            <person name="Bruce D.C."/>
            <person name="Gibbons H.S."/>
            <person name="Coyne S.R."/>
            <person name="Lo C.C."/>
            <person name="Meincke L."/>
            <person name="Munk A.C."/>
            <person name="Koroleva G.I."/>
            <person name="Rosenzweig C.N."/>
            <person name="Palacios G.F."/>
            <person name="Redden C.L."/>
            <person name="Minogue T.D."/>
            <person name="Chain P.S."/>
        </authorList>
    </citation>
    <scope>NUCLEOTIDE SEQUENCE [LARGE SCALE GENOMIC DNA]</scope>
    <source>
        <strain evidence="3">ATCC 14581 / DSM 32 / JCM 2506 / NBRC 15308 / NCIMB 9376 / NCTC 10342 / NRRL B-14308 / VKM B-512</strain>
    </source>
</reference>
<dbReference type="InterPro" id="IPR042274">
    <property type="entry name" value="YycH/YycI_2"/>
</dbReference>
<name>A0A0B6A5J7_PRIM2</name>
<dbReference type="CDD" id="cd15787">
    <property type="entry name" value="YycH_N"/>
    <property type="match status" value="1"/>
</dbReference>
<accession>A0A0B6A5J7</accession>
<evidence type="ECO:0000259" key="1">
    <source>
        <dbReference type="Pfam" id="PF07435"/>
    </source>
</evidence>